<dbReference type="SUPFAM" id="SSF53474">
    <property type="entry name" value="alpha/beta-Hydrolases"/>
    <property type="match status" value="1"/>
</dbReference>
<dbReference type="InterPro" id="IPR029058">
    <property type="entry name" value="AB_hydrolase_fold"/>
</dbReference>
<dbReference type="PRINTS" id="PR00111">
    <property type="entry name" value="ABHYDROLASE"/>
</dbReference>
<keyword evidence="3" id="KW-1185">Reference proteome</keyword>
<accession>A0A437Q6E4</accession>
<name>A0A437Q6E4_9GAMM</name>
<evidence type="ECO:0000313" key="2">
    <source>
        <dbReference type="EMBL" id="RVU30057.1"/>
    </source>
</evidence>
<dbReference type="GO" id="GO:0016020">
    <property type="term" value="C:membrane"/>
    <property type="evidence" value="ECO:0007669"/>
    <property type="project" value="TreeGrafter"/>
</dbReference>
<dbReference type="InterPro" id="IPR000073">
    <property type="entry name" value="AB_hydrolase_1"/>
</dbReference>
<comment type="caution">
    <text evidence="2">The sequence shown here is derived from an EMBL/GenBank/DDBJ whole genome shotgun (WGS) entry which is preliminary data.</text>
</comment>
<dbReference type="PANTHER" id="PTHR43798">
    <property type="entry name" value="MONOACYLGLYCEROL LIPASE"/>
    <property type="match status" value="1"/>
</dbReference>
<evidence type="ECO:0000313" key="3">
    <source>
        <dbReference type="Proteomes" id="UP000282818"/>
    </source>
</evidence>
<dbReference type="Pfam" id="PF00561">
    <property type="entry name" value="Abhydrolase_1"/>
    <property type="match status" value="1"/>
</dbReference>
<dbReference type="PANTHER" id="PTHR43798:SF33">
    <property type="entry name" value="HYDROLASE, PUTATIVE (AFU_ORTHOLOGUE AFUA_2G14860)-RELATED"/>
    <property type="match status" value="1"/>
</dbReference>
<dbReference type="RefSeq" id="WP_127694842.1">
    <property type="nucleotide sequence ID" value="NZ_SACQ01000006.1"/>
</dbReference>
<sequence length="281" mass="31379">MRKGVVLGLNPTGFHRIAYREWGSQDNERVLVCVHGLARNGRDFDEIAKVLSREYRVICPDMVGRGESDWLPSAAAAHYAIPQYVSDMTALLARLNVASVDWLGTSMGGIIGMAMAALPQSPIRKLILNDIGAFVSKEALAHIGDYLVPKYFADLSEAKAFMQQTYPGLSKISAQSWDTLVQHGFRETEQGWTQHYDPTIGDITRVAASEDVDLWAIWRAIQCPQLLIWGDQSDVLTEPTVTQMCNENPQLDLYRVAGVPHVPSLMETDQISHVCEWLRTH</sequence>
<protein>
    <submittedName>
        <fullName evidence="2">Alpha/beta hydrolase</fullName>
    </submittedName>
</protein>
<gene>
    <name evidence="2" type="ORF">EOE65_13475</name>
</gene>
<dbReference type="EMBL" id="SACQ01000006">
    <property type="protein sequence ID" value="RVU30057.1"/>
    <property type="molecule type" value="Genomic_DNA"/>
</dbReference>
<proteinExistence type="predicted"/>
<evidence type="ECO:0000259" key="1">
    <source>
        <dbReference type="Pfam" id="PF00561"/>
    </source>
</evidence>
<dbReference type="GO" id="GO:0016787">
    <property type="term" value="F:hydrolase activity"/>
    <property type="evidence" value="ECO:0007669"/>
    <property type="project" value="UniProtKB-KW"/>
</dbReference>
<reference evidence="2 3" key="1">
    <citation type="submission" date="2019-01" db="EMBL/GenBank/DDBJ databases">
        <authorList>
            <person name="Chen W.-M."/>
        </authorList>
    </citation>
    <scope>NUCLEOTIDE SEQUENCE [LARGE SCALE GENOMIC DNA]</scope>
    <source>
        <strain evidence="2 3">HPM-16</strain>
    </source>
</reference>
<dbReference type="Gene3D" id="3.40.50.1820">
    <property type="entry name" value="alpha/beta hydrolase"/>
    <property type="match status" value="1"/>
</dbReference>
<dbReference type="AlphaFoldDB" id="A0A437Q6E4"/>
<organism evidence="2 3">
    <name type="scientific">Neptunomonas marina</name>
    <dbReference type="NCBI Taxonomy" id="1815562"/>
    <lineage>
        <taxon>Bacteria</taxon>
        <taxon>Pseudomonadati</taxon>
        <taxon>Pseudomonadota</taxon>
        <taxon>Gammaproteobacteria</taxon>
        <taxon>Oceanospirillales</taxon>
        <taxon>Oceanospirillaceae</taxon>
        <taxon>Neptunomonas</taxon>
    </lineage>
</organism>
<dbReference type="Proteomes" id="UP000282818">
    <property type="component" value="Unassembled WGS sequence"/>
</dbReference>
<keyword evidence="2" id="KW-0378">Hydrolase</keyword>
<dbReference type="InterPro" id="IPR050266">
    <property type="entry name" value="AB_hydrolase_sf"/>
</dbReference>
<feature type="domain" description="AB hydrolase-1" evidence="1">
    <location>
        <begin position="30"/>
        <end position="261"/>
    </location>
</feature>